<dbReference type="InterPro" id="IPR038377">
    <property type="entry name" value="Na/Glc_symporter_sf"/>
</dbReference>
<dbReference type="PROSITE" id="PS50283">
    <property type="entry name" value="NA_SOLUT_SYMP_3"/>
    <property type="match status" value="1"/>
</dbReference>
<gene>
    <name evidence="15" type="ORF">P5673_028408</name>
</gene>
<feature type="transmembrane region" description="Helical" evidence="14">
    <location>
        <begin position="51"/>
        <end position="70"/>
    </location>
</feature>
<dbReference type="EMBL" id="JARQWQ010000105">
    <property type="protein sequence ID" value="KAK2550887.1"/>
    <property type="molecule type" value="Genomic_DNA"/>
</dbReference>
<evidence type="ECO:0000256" key="12">
    <source>
        <dbReference type="ARBA" id="ARBA00036099"/>
    </source>
</evidence>
<evidence type="ECO:0000256" key="8">
    <source>
        <dbReference type="ARBA" id="ARBA00023065"/>
    </source>
</evidence>
<keyword evidence="8" id="KW-0406">Ion transport</keyword>
<evidence type="ECO:0000256" key="11">
    <source>
        <dbReference type="ARBA" id="ARBA00023201"/>
    </source>
</evidence>
<feature type="transmembrane region" description="Helical" evidence="14">
    <location>
        <begin position="172"/>
        <end position="193"/>
    </location>
</feature>
<feature type="transmembrane region" description="Helical" evidence="14">
    <location>
        <begin position="82"/>
        <end position="99"/>
    </location>
</feature>
<evidence type="ECO:0000256" key="6">
    <source>
        <dbReference type="ARBA" id="ARBA00022989"/>
    </source>
</evidence>
<feature type="transmembrane region" description="Helical" evidence="14">
    <location>
        <begin position="342"/>
        <end position="364"/>
    </location>
</feature>
<organism evidence="15 16">
    <name type="scientific">Acropora cervicornis</name>
    <name type="common">Staghorn coral</name>
    <dbReference type="NCBI Taxonomy" id="6130"/>
    <lineage>
        <taxon>Eukaryota</taxon>
        <taxon>Metazoa</taxon>
        <taxon>Cnidaria</taxon>
        <taxon>Anthozoa</taxon>
        <taxon>Hexacorallia</taxon>
        <taxon>Scleractinia</taxon>
        <taxon>Astrocoeniina</taxon>
        <taxon>Acroporidae</taxon>
        <taxon>Acropora</taxon>
    </lineage>
</organism>
<dbReference type="GO" id="GO:0098660">
    <property type="term" value="P:inorganic ion transmembrane transport"/>
    <property type="evidence" value="ECO:0007669"/>
    <property type="project" value="UniProtKB-ARBA"/>
</dbReference>
<evidence type="ECO:0000256" key="7">
    <source>
        <dbReference type="ARBA" id="ARBA00023053"/>
    </source>
</evidence>
<dbReference type="AlphaFoldDB" id="A0AAD9PXH5"/>
<keyword evidence="5 14" id="KW-0812">Transmembrane</keyword>
<keyword evidence="6 14" id="KW-1133">Transmembrane helix</keyword>
<comment type="caution">
    <text evidence="15">The sequence shown here is derived from an EMBL/GenBank/DDBJ whole genome shotgun (WGS) entry which is preliminary data.</text>
</comment>
<dbReference type="PANTHER" id="PTHR42985:SF40">
    <property type="entry name" value="LD47995P-RELATED"/>
    <property type="match status" value="1"/>
</dbReference>
<evidence type="ECO:0000256" key="2">
    <source>
        <dbReference type="ARBA" id="ARBA00006434"/>
    </source>
</evidence>
<feature type="transmembrane region" description="Helical" evidence="14">
    <location>
        <begin position="12"/>
        <end position="30"/>
    </location>
</feature>
<evidence type="ECO:0000256" key="4">
    <source>
        <dbReference type="ARBA" id="ARBA00022475"/>
    </source>
</evidence>
<dbReference type="Pfam" id="PF00474">
    <property type="entry name" value="SSF"/>
    <property type="match status" value="2"/>
</dbReference>
<keyword evidence="16" id="KW-1185">Reference proteome</keyword>
<reference evidence="15" key="2">
    <citation type="journal article" date="2023" name="Science">
        <title>Genomic signatures of disease resistance in endangered staghorn corals.</title>
        <authorList>
            <person name="Vollmer S.V."/>
            <person name="Selwyn J.D."/>
            <person name="Despard B.A."/>
            <person name="Roesel C.L."/>
        </authorList>
    </citation>
    <scope>NUCLEOTIDE SEQUENCE</scope>
    <source>
        <strain evidence="15">K2</strain>
    </source>
</reference>
<evidence type="ECO:0000256" key="1">
    <source>
        <dbReference type="ARBA" id="ARBA00004651"/>
    </source>
</evidence>
<protein>
    <submittedName>
        <fullName evidence="15">Sodium-coupled monocarboxylate transporter 1</fullName>
    </submittedName>
</protein>
<keyword evidence="9 14" id="KW-0472">Membrane</keyword>
<dbReference type="PROSITE" id="PS00456">
    <property type="entry name" value="NA_SOLUT_SYMP_1"/>
    <property type="match status" value="1"/>
</dbReference>
<dbReference type="Proteomes" id="UP001249851">
    <property type="component" value="Unassembled WGS sequence"/>
</dbReference>
<dbReference type="GO" id="GO:0005886">
    <property type="term" value="C:plasma membrane"/>
    <property type="evidence" value="ECO:0007669"/>
    <property type="project" value="UniProtKB-SubCell"/>
</dbReference>
<dbReference type="PANTHER" id="PTHR42985">
    <property type="entry name" value="SODIUM-COUPLED MONOCARBOXYLATE TRANSPORTER"/>
    <property type="match status" value="1"/>
</dbReference>
<feature type="transmembrane region" description="Helical" evidence="14">
    <location>
        <begin position="111"/>
        <end position="129"/>
    </location>
</feature>
<evidence type="ECO:0000256" key="9">
    <source>
        <dbReference type="ARBA" id="ARBA00023136"/>
    </source>
</evidence>
<evidence type="ECO:0000256" key="3">
    <source>
        <dbReference type="ARBA" id="ARBA00022448"/>
    </source>
</evidence>
<evidence type="ECO:0000313" key="16">
    <source>
        <dbReference type="Proteomes" id="UP001249851"/>
    </source>
</evidence>
<evidence type="ECO:0000256" key="10">
    <source>
        <dbReference type="ARBA" id="ARBA00023180"/>
    </source>
</evidence>
<keyword evidence="7" id="KW-0915">Sodium</keyword>
<keyword evidence="3" id="KW-0813">Transport</keyword>
<evidence type="ECO:0000313" key="15">
    <source>
        <dbReference type="EMBL" id="KAK2550887.1"/>
    </source>
</evidence>
<feature type="transmembrane region" description="Helical" evidence="14">
    <location>
        <begin position="213"/>
        <end position="238"/>
    </location>
</feature>
<evidence type="ECO:0000256" key="13">
    <source>
        <dbReference type="RuleBase" id="RU362091"/>
    </source>
</evidence>
<evidence type="ECO:0000256" key="5">
    <source>
        <dbReference type="ARBA" id="ARBA00022692"/>
    </source>
</evidence>
<evidence type="ECO:0000256" key="14">
    <source>
        <dbReference type="SAM" id="Phobius"/>
    </source>
</evidence>
<feature type="transmembrane region" description="Helical" evidence="14">
    <location>
        <begin position="141"/>
        <end position="160"/>
    </location>
</feature>
<dbReference type="GO" id="GO:0015293">
    <property type="term" value="F:symporter activity"/>
    <property type="evidence" value="ECO:0007669"/>
    <property type="project" value="TreeGrafter"/>
</dbReference>
<dbReference type="GO" id="GO:0015075">
    <property type="term" value="F:monoatomic ion transmembrane transporter activity"/>
    <property type="evidence" value="ECO:0007669"/>
    <property type="project" value="UniProtKB-ARBA"/>
</dbReference>
<dbReference type="InterPro" id="IPR051163">
    <property type="entry name" value="Sodium:Solute_Symporter_SSF"/>
</dbReference>
<comment type="catalytic activity">
    <reaction evidence="12">
        <text>iodide(out) + 2 Na(+)(out) = iodide(in) + 2 Na(+)(in)</text>
        <dbReference type="Rhea" id="RHEA:71207"/>
        <dbReference type="ChEBI" id="CHEBI:16382"/>
        <dbReference type="ChEBI" id="CHEBI:29101"/>
    </reaction>
</comment>
<keyword evidence="4" id="KW-1003">Cell membrane</keyword>
<dbReference type="InterPro" id="IPR001734">
    <property type="entry name" value="Na/solute_symporter"/>
</dbReference>
<reference evidence="15" key="1">
    <citation type="journal article" date="2023" name="G3 (Bethesda)">
        <title>Whole genome assembly and annotation of the endangered Caribbean coral Acropora cervicornis.</title>
        <authorList>
            <person name="Selwyn J.D."/>
            <person name="Vollmer S.V."/>
        </authorList>
    </citation>
    <scope>NUCLEOTIDE SEQUENCE</scope>
    <source>
        <strain evidence="15">K2</strain>
    </source>
</reference>
<feature type="transmembrane region" description="Helical" evidence="14">
    <location>
        <begin position="316"/>
        <end position="336"/>
    </location>
</feature>
<comment type="subcellular location">
    <subcellularLocation>
        <location evidence="1">Cell membrane</location>
        <topology evidence="1">Multi-pass membrane protein</topology>
    </subcellularLocation>
</comment>
<dbReference type="GO" id="GO:0006814">
    <property type="term" value="P:sodium ion transport"/>
    <property type="evidence" value="ECO:0007669"/>
    <property type="project" value="UniProtKB-KW"/>
</dbReference>
<keyword evidence="11" id="KW-0739">Sodium transport</keyword>
<sequence length="428" mass="45768">MAIHAHFSAVDFVVFSLILLASMGIGIFFSRSGGAQQSNNEYLMAGRSMSSVPVAMSVLASFVSSIAILGTPTEVYTFGFQYWMQSLTSFISVPIMAWYLERRFSFSVRMLGSTVFVIQTVLYTAIVLYGPSLTLESVTGFPLWLSAIVTGLVCTFYTTLGGMKAVIWTDVFQGIVMLLGMITIIIIGTAKVGGLGKVFDIAHHGHRLDVESVWMNLPLTILNTSVTALVGLVLYAFYVSCDPISAGEIHAGDEILPYFVIEVLGKFHGIPGVFVATLFCGTLSTVASGLNALAAVTVEDFLPLLLTRIPPEREALISKMLVFVYGLVSLALAFSVSKLGNMILQMSAAMFGTTGGPMLALFSLGILTKRASTKAVWIGVVIGFSVAAWISIGALVNPPNYPTLPMSISGCASNLTNSIMTSIHPSTR</sequence>
<comment type="similarity">
    <text evidence="2 13">Belongs to the sodium:solute symporter (SSF) (TC 2.A.21) family.</text>
</comment>
<proteinExistence type="inferred from homology"/>
<dbReference type="Gene3D" id="1.20.1730.10">
    <property type="entry name" value="Sodium/glucose cotransporter"/>
    <property type="match status" value="2"/>
</dbReference>
<feature type="transmembrane region" description="Helical" evidence="14">
    <location>
        <begin position="376"/>
        <end position="396"/>
    </location>
</feature>
<keyword evidence="10" id="KW-0325">Glycoprotein</keyword>
<name>A0AAD9PXH5_ACRCE</name>
<accession>A0AAD9PXH5</accession>
<dbReference type="InterPro" id="IPR018212">
    <property type="entry name" value="Na/solute_symporter_CS"/>
</dbReference>